<keyword evidence="4" id="KW-1185">Reference proteome</keyword>
<dbReference type="OrthoDB" id="3730588at2"/>
<dbReference type="Gene3D" id="3.40.1620.10">
    <property type="entry name" value="YefM-like domain"/>
    <property type="match status" value="1"/>
</dbReference>
<dbReference type="InterPro" id="IPR036165">
    <property type="entry name" value="YefM-like_sf"/>
</dbReference>
<comment type="caution">
    <text evidence="3">The sequence shown here is derived from an EMBL/GenBank/DDBJ whole genome shotgun (WGS) entry which is preliminary data.</text>
</comment>
<protein>
    <recommendedName>
        <fullName evidence="2">Antitoxin</fullName>
    </recommendedName>
</protein>
<sequence length="93" mass="10121">MPPRSMTTAVARDRLAEAVNRVAFGKERITITRRGKALAAVVPIEDLAALEALEDARDAAEIRARLEEWRESGEAAVSLEEVARRHGVALSGK</sequence>
<dbReference type="Proteomes" id="UP000325255">
    <property type="component" value="Unassembled WGS sequence"/>
</dbReference>
<proteinExistence type="inferred from homology"/>
<gene>
    <name evidence="3" type="ORF">F1189_30740</name>
</gene>
<name>A0A5M6III2_9PROT</name>
<comment type="function">
    <text evidence="2">Antitoxin component of a type II toxin-antitoxin (TA) system.</text>
</comment>
<accession>A0A5M6III2</accession>
<dbReference type="NCBIfam" id="TIGR01552">
    <property type="entry name" value="phd_fam"/>
    <property type="match status" value="1"/>
</dbReference>
<dbReference type="RefSeq" id="WP_150045686.1">
    <property type="nucleotide sequence ID" value="NZ_OW485609.1"/>
</dbReference>
<dbReference type="InterPro" id="IPR006442">
    <property type="entry name" value="Antitoxin_Phd/YefM"/>
</dbReference>
<dbReference type="EMBL" id="VWPK01000108">
    <property type="protein sequence ID" value="KAA5608071.1"/>
    <property type="molecule type" value="Genomic_DNA"/>
</dbReference>
<dbReference type="SUPFAM" id="SSF143120">
    <property type="entry name" value="YefM-like"/>
    <property type="match status" value="1"/>
</dbReference>
<evidence type="ECO:0000313" key="3">
    <source>
        <dbReference type="EMBL" id="KAA5608071.1"/>
    </source>
</evidence>
<evidence type="ECO:0000313" key="4">
    <source>
        <dbReference type="Proteomes" id="UP000325255"/>
    </source>
</evidence>
<dbReference type="Pfam" id="PF02604">
    <property type="entry name" value="PhdYeFM_antitox"/>
    <property type="match status" value="1"/>
</dbReference>
<evidence type="ECO:0000256" key="1">
    <source>
        <dbReference type="ARBA" id="ARBA00009981"/>
    </source>
</evidence>
<evidence type="ECO:0000256" key="2">
    <source>
        <dbReference type="RuleBase" id="RU362080"/>
    </source>
</evidence>
<reference evidence="3 4" key="1">
    <citation type="submission" date="2019-09" db="EMBL/GenBank/DDBJ databases">
        <title>Genome sequence of Rhodovastum atsumiense, a diverse member of the Acetobacteraceae family of non-sulfur purple photosynthetic bacteria.</title>
        <authorList>
            <person name="Meyer T."/>
            <person name="Kyndt J."/>
        </authorList>
    </citation>
    <scope>NUCLEOTIDE SEQUENCE [LARGE SCALE GENOMIC DNA]</scope>
    <source>
        <strain evidence="3 4">DSM 21279</strain>
    </source>
</reference>
<comment type="similarity">
    <text evidence="1 2">Belongs to the phD/YefM antitoxin family.</text>
</comment>
<organism evidence="3 4">
    <name type="scientific">Rhodovastum atsumiense</name>
    <dbReference type="NCBI Taxonomy" id="504468"/>
    <lineage>
        <taxon>Bacteria</taxon>
        <taxon>Pseudomonadati</taxon>
        <taxon>Pseudomonadota</taxon>
        <taxon>Alphaproteobacteria</taxon>
        <taxon>Acetobacterales</taxon>
        <taxon>Acetobacteraceae</taxon>
        <taxon>Rhodovastum</taxon>
    </lineage>
</organism>
<dbReference type="AlphaFoldDB" id="A0A5M6III2"/>